<dbReference type="InterPro" id="IPR015946">
    <property type="entry name" value="KH_dom-like_a/b"/>
</dbReference>
<dbReference type="InterPro" id="IPR003029">
    <property type="entry name" value="S1_domain"/>
</dbReference>
<accession>A0ABS0AC35</accession>
<dbReference type="Gene3D" id="2.40.50.140">
    <property type="entry name" value="Nucleic acid-binding proteins"/>
    <property type="match status" value="1"/>
</dbReference>
<name>A0ABS0AC35_9GAMM</name>
<dbReference type="NCBIfam" id="TIGR01953">
    <property type="entry name" value="NusA"/>
    <property type="match status" value="1"/>
</dbReference>
<evidence type="ECO:0000256" key="5">
    <source>
        <dbReference type="ARBA" id="ARBA00023015"/>
    </source>
</evidence>
<keyword evidence="4 7" id="KW-0694">RNA-binding</keyword>
<dbReference type="SMART" id="SM00316">
    <property type="entry name" value="S1"/>
    <property type="match status" value="1"/>
</dbReference>
<dbReference type="InterPro" id="IPR058582">
    <property type="entry name" value="KH_NusA_2nd"/>
</dbReference>
<dbReference type="CDD" id="cd02134">
    <property type="entry name" value="KH-II_NusA_rpt1"/>
    <property type="match status" value="1"/>
</dbReference>
<dbReference type="SUPFAM" id="SSF54814">
    <property type="entry name" value="Prokaryotic type KH domain (KH-domain type II)"/>
    <property type="match status" value="2"/>
</dbReference>
<dbReference type="SUPFAM" id="SSF47794">
    <property type="entry name" value="Rad51 N-terminal domain-like"/>
    <property type="match status" value="2"/>
</dbReference>
<dbReference type="EMBL" id="ARXR01000002">
    <property type="protein sequence ID" value="MBF5051688.1"/>
    <property type="molecule type" value="Genomic_DNA"/>
</dbReference>
<keyword evidence="6 7" id="KW-0804">Transcription</keyword>
<feature type="domain" description="S1 motif" evidence="8">
    <location>
        <begin position="138"/>
        <end position="202"/>
    </location>
</feature>
<comment type="similarity">
    <text evidence="7">Belongs to the NusA family.</text>
</comment>
<sequence length="501" mass="55752">MNKEILLVAETVSNEKGVSRDVIFEAIESALAAATKKRFKEEDVEIRVEIDRVSGDSRTFRVWHVVPDEELYEFGRQLTLDEAHEHDEKLQIGDTYEEEVASESFGRIAAQTAKQVIVQKVREAERRQIVEEYRDRIGELISGVVKKASRDSIVLDLGANAEALITREHMITRESVRQNDRLRAYLLGVNEENRGPQLFASRACPEMLVELFKIEVPEIGEELIEIKGAARDPGSRAKIAVKTNDQRIDPVGACVGMRGARVQAVSNELAGERIDIVLWDDNPAQLVINAMQPAEVASIVVDEESHTMDIAVEDESALAQAIGRSGQNIRLASELTGWELNVMTTDDAENKQQEEAEKALETFMAFLDVDEDVAGVLVDEGFSTLEEVAYVPTEEMLAIEGFDEDIVEALRQRAKDALLTRALVSEEKFDQAEPADDLLAMEGMDRDLAVELASRGIVTMEDLAEQAVDDLLDIEGLEEERAAQLIMTARAPWFEGEEAGE</sequence>
<protein>
    <recommendedName>
        <fullName evidence="7">Transcription termination/antitermination protein NusA</fullName>
    </recommendedName>
</protein>
<evidence type="ECO:0000259" key="8">
    <source>
        <dbReference type="PROSITE" id="PS50126"/>
    </source>
</evidence>
<dbReference type="PANTHER" id="PTHR22648">
    <property type="entry name" value="TRANSCRIPTION TERMINATION FACTOR NUSA"/>
    <property type="match status" value="1"/>
</dbReference>
<dbReference type="Gene3D" id="3.30.300.20">
    <property type="match status" value="2"/>
</dbReference>
<dbReference type="InterPro" id="IPR010214">
    <property type="entry name" value="Tscrpt_termin_fac_NusA_C_rpt"/>
</dbReference>
<keyword evidence="3 7" id="KW-0889">Transcription antitermination</keyword>
<dbReference type="SMART" id="SM00322">
    <property type="entry name" value="KH"/>
    <property type="match status" value="2"/>
</dbReference>
<dbReference type="InterPro" id="IPR012340">
    <property type="entry name" value="NA-bd_OB-fold"/>
</dbReference>
<dbReference type="Pfam" id="PF26594">
    <property type="entry name" value="KH_NusA_2nd"/>
    <property type="match status" value="1"/>
</dbReference>
<keyword evidence="2 7" id="KW-0963">Cytoplasm</keyword>
<gene>
    <name evidence="7" type="primary">nusA</name>
    <name evidence="9" type="ORF">ISO4_00290</name>
</gene>
<keyword evidence="10" id="KW-1185">Reference proteome</keyword>
<organism evidence="9 10">
    <name type="scientific">Alloalcanivorax venustensis ISO4</name>
    <dbReference type="NCBI Taxonomy" id="1177184"/>
    <lineage>
        <taxon>Bacteria</taxon>
        <taxon>Pseudomonadati</taxon>
        <taxon>Pseudomonadota</taxon>
        <taxon>Gammaproteobacteria</taxon>
        <taxon>Oceanospirillales</taxon>
        <taxon>Alcanivoracaceae</taxon>
        <taxon>Alloalcanivorax</taxon>
    </lineage>
</organism>
<dbReference type="GO" id="GO:0003746">
    <property type="term" value="F:translation elongation factor activity"/>
    <property type="evidence" value="ECO:0007669"/>
    <property type="project" value="UniProtKB-KW"/>
</dbReference>
<dbReference type="NCBIfam" id="TIGR01954">
    <property type="entry name" value="nusA_Cterm_rpt"/>
    <property type="match status" value="2"/>
</dbReference>
<keyword evidence="1 7" id="KW-0806">Transcription termination</keyword>
<evidence type="ECO:0000256" key="7">
    <source>
        <dbReference type="HAMAP-Rule" id="MF_00945"/>
    </source>
</evidence>
<comment type="subcellular location">
    <subcellularLocation>
        <location evidence="7">Cytoplasm</location>
    </subcellularLocation>
</comment>
<dbReference type="Pfam" id="PF00575">
    <property type="entry name" value="S1"/>
    <property type="match status" value="1"/>
</dbReference>
<dbReference type="Gene3D" id="1.10.150.20">
    <property type="entry name" value="5' to 3' exonuclease, C-terminal subdomain"/>
    <property type="match status" value="2"/>
</dbReference>
<proteinExistence type="inferred from homology"/>
<dbReference type="Pfam" id="PF13184">
    <property type="entry name" value="KH_NusA_1st"/>
    <property type="match status" value="1"/>
</dbReference>
<dbReference type="InterPro" id="IPR030842">
    <property type="entry name" value="TF_NusA_bacterial"/>
</dbReference>
<dbReference type="InterPro" id="IPR036555">
    <property type="entry name" value="NusA_N_sf"/>
</dbReference>
<evidence type="ECO:0000313" key="10">
    <source>
        <dbReference type="Proteomes" id="UP000644441"/>
    </source>
</evidence>
<dbReference type="InterPro" id="IPR004087">
    <property type="entry name" value="KH_dom"/>
</dbReference>
<dbReference type="PROSITE" id="PS50126">
    <property type="entry name" value="S1"/>
    <property type="match status" value="1"/>
</dbReference>
<dbReference type="HAMAP" id="MF_00945_B">
    <property type="entry name" value="NusA_B"/>
    <property type="match status" value="1"/>
</dbReference>
<dbReference type="PANTHER" id="PTHR22648:SF0">
    <property type="entry name" value="TRANSCRIPTION TERMINATION_ANTITERMINATION PROTEIN NUSA"/>
    <property type="match status" value="1"/>
</dbReference>
<keyword evidence="5 7" id="KW-0805">Transcription regulation</keyword>
<dbReference type="SUPFAM" id="SSF50249">
    <property type="entry name" value="Nucleic acid-binding proteins"/>
    <property type="match status" value="1"/>
</dbReference>
<dbReference type="InterPro" id="IPR010995">
    <property type="entry name" value="DNA_repair_Rad51/TF_NusA_a-hlx"/>
</dbReference>
<comment type="subunit">
    <text evidence="7">Monomer. Binds directly to the core enzyme of the DNA-dependent RNA polymerase and to nascent RNA.</text>
</comment>
<dbReference type="InterPro" id="IPR025249">
    <property type="entry name" value="TF_NusA_KH_1st"/>
</dbReference>
<dbReference type="InterPro" id="IPR009019">
    <property type="entry name" value="KH_sf_prok-type"/>
</dbReference>
<evidence type="ECO:0000256" key="2">
    <source>
        <dbReference type="ARBA" id="ARBA00022490"/>
    </source>
</evidence>
<dbReference type="CDD" id="cd04455">
    <property type="entry name" value="S1_NusA"/>
    <property type="match status" value="1"/>
</dbReference>
<dbReference type="CDD" id="cd22529">
    <property type="entry name" value="KH-II_NusA_rpt2"/>
    <property type="match status" value="1"/>
</dbReference>
<keyword evidence="9" id="KW-0251">Elongation factor</keyword>
<dbReference type="InterPro" id="IPR013735">
    <property type="entry name" value="TF_NusA_N"/>
</dbReference>
<reference evidence="9 10" key="1">
    <citation type="submission" date="2012-09" db="EMBL/GenBank/DDBJ databases">
        <title>Genome Sequence of alkane-degrading Bacterium Alcanivorax venustensis ISO4.</title>
        <authorList>
            <person name="Lai Q."/>
            <person name="Shao Z."/>
        </authorList>
    </citation>
    <scope>NUCLEOTIDE SEQUENCE [LARGE SCALE GENOMIC DNA]</scope>
    <source>
        <strain evidence="9 10">ISO4</strain>
    </source>
</reference>
<evidence type="ECO:0000256" key="3">
    <source>
        <dbReference type="ARBA" id="ARBA00022814"/>
    </source>
</evidence>
<keyword evidence="9" id="KW-0648">Protein biosynthesis</keyword>
<dbReference type="GeneID" id="99764742"/>
<evidence type="ECO:0000256" key="1">
    <source>
        <dbReference type="ARBA" id="ARBA00022472"/>
    </source>
</evidence>
<comment type="caution">
    <text evidence="9">The sequence shown here is derived from an EMBL/GenBank/DDBJ whole genome shotgun (WGS) entry which is preliminary data.</text>
</comment>
<dbReference type="RefSeq" id="WP_142948310.1">
    <property type="nucleotide sequence ID" value="NZ_ARXR01000002.1"/>
</dbReference>
<comment type="function">
    <text evidence="7">Participates in both transcription termination and antitermination.</text>
</comment>
<evidence type="ECO:0000256" key="6">
    <source>
        <dbReference type="ARBA" id="ARBA00023163"/>
    </source>
</evidence>
<dbReference type="Pfam" id="PF08529">
    <property type="entry name" value="NusA_N"/>
    <property type="match status" value="1"/>
</dbReference>
<dbReference type="InterPro" id="IPR010213">
    <property type="entry name" value="TF_NusA"/>
</dbReference>
<dbReference type="Proteomes" id="UP000644441">
    <property type="component" value="Unassembled WGS sequence"/>
</dbReference>
<evidence type="ECO:0000313" key="9">
    <source>
        <dbReference type="EMBL" id="MBF5051688.1"/>
    </source>
</evidence>
<dbReference type="SUPFAM" id="SSF69705">
    <property type="entry name" value="Transcription factor NusA, N-terminal domain"/>
    <property type="match status" value="1"/>
</dbReference>
<dbReference type="Gene3D" id="3.30.1480.10">
    <property type="entry name" value="NusA, N-terminal domain"/>
    <property type="match status" value="1"/>
</dbReference>
<dbReference type="Pfam" id="PF14520">
    <property type="entry name" value="HHH_5"/>
    <property type="match status" value="1"/>
</dbReference>
<evidence type="ECO:0000256" key="4">
    <source>
        <dbReference type="ARBA" id="ARBA00022884"/>
    </source>
</evidence>